<gene>
    <name evidence="1" type="ORF">ERS852569_00462</name>
</gene>
<protein>
    <submittedName>
        <fullName evidence="1">Uncharacterized protein</fullName>
    </submittedName>
</protein>
<evidence type="ECO:0000313" key="2">
    <source>
        <dbReference type="Proteomes" id="UP000095762"/>
    </source>
</evidence>
<reference evidence="1 2" key="1">
    <citation type="submission" date="2015-09" db="EMBL/GenBank/DDBJ databases">
        <authorList>
            <consortium name="Pathogen Informatics"/>
        </authorList>
    </citation>
    <scope>NUCLEOTIDE SEQUENCE [LARGE SCALE GENOMIC DNA]</scope>
    <source>
        <strain evidence="1 2">2789STDY5834957</strain>
    </source>
</reference>
<organism evidence="1 2">
    <name type="scientific">Blautia obeum</name>
    <dbReference type="NCBI Taxonomy" id="40520"/>
    <lineage>
        <taxon>Bacteria</taxon>
        <taxon>Bacillati</taxon>
        <taxon>Bacillota</taxon>
        <taxon>Clostridia</taxon>
        <taxon>Lachnospirales</taxon>
        <taxon>Lachnospiraceae</taxon>
        <taxon>Blautia</taxon>
    </lineage>
</organism>
<dbReference type="EMBL" id="CZBP01000003">
    <property type="protein sequence ID" value="CUP70308.1"/>
    <property type="molecule type" value="Genomic_DNA"/>
</dbReference>
<proteinExistence type="predicted"/>
<name>A0A174QH63_9FIRM</name>
<evidence type="ECO:0000313" key="1">
    <source>
        <dbReference type="EMBL" id="CUP70308.1"/>
    </source>
</evidence>
<accession>A0A174QH63</accession>
<dbReference type="Proteomes" id="UP000095762">
    <property type="component" value="Unassembled WGS sequence"/>
</dbReference>
<sequence length="318" mass="36581">MDAILRLAKKYSKKKHTDILPCCDVNILENLHFLYDEDWENQSTYPYEILTYLFDCYYVLPQRPDLASLFCWQAINHSYYVQQLGIQAIGMCNDTKGVELVREAIISDWNKYEPILTPYLEKIPMKAFRYVAAYLLKGYAIEQRGVAEKYAASSYKTLIKRISILTDIMKDSYGKAYCKIANPTIVNNELNLGIGNADEGQSRNITHSFAEKLQKLMLGEEVEITLCDAQGATQKYKFTDTERMTFVLFGILYASRCNNFHGNVAARMNSIRADKKTFRMYTDIFLLEYIVLVIHMNSQGNLSDTAIDKVKDNANLMI</sequence>
<dbReference type="RefSeq" id="WP_055059381.1">
    <property type="nucleotide sequence ID" value="NZ_CZBP01000003.1"/>
</dbReference>
<dbReference type="AlphaFoldDB" id="A0A174QH63"/>